<dbReference type="AlphaFoldDB" id="A0A6S7LB20"/>
<evidence type="ECO:0000313" key="1">
    <source>
        <dbReference type="EMBL" id="CAB4029709.1"/>
    </source>
</evidence>
<dbReference type="PANTHER" id="PTHR46670:SF3">
    <property type="entry name" value="ENDONUCLEASE_EXONUCLEASE_PHOSPHATASE DOMAIN-CONTAINING PROTEIN"/>
    <property type="match status" value="1"/>
</dbReference>
<protein>
    <submittedName>
        <fullName evidence="1">RNA-directed DNA polymerase from transposon X-element</fullName>
    </submittedName>
</protein>
<comment type="caution">
    <text evidence="1">The sequence shown here is derived from an EMBL/GenBank/DDBJ whole genome shotgun (WGS) entry which is preliminary data.</text>
</comment>
<dbReference type="SMART" id="SM00356">
    <property type="entry name" value="ZnF_C3H1"/>
    <property type="match status" value="2"/>
</dbReference>
<evidence type="ECO:0000313" key="2">
    <source>
        <dbReference type="Proteomes" id="UP001152795"/>
    </source>
</evidence>
<reference evidence="1" key="1">
    <citation type="submission" date="2020-04" db="EMBL/GenBank/DDBJ databases">
        <authorList>
            <person name="Alioto T."/>
            <person name="Alioto T."/>
            <person name="Gomez Garrido J."/>
        </authorList>
    </citation>
    <scope>NUCLEOTIDE SEQUENCE</scope>
    <source>
        <strain evidence="1">A484AB</strain>
    </source>
</reference>
<feature type="non-terminal residue" evidence="1">
    <location>
        <position position="789"/>
    </location>
</feature>
<keyword evidence="1" id="KW-0548">Nucleotidyltransferase</keyword>
<dbReference type="PROSITE" id="PS50103">
    <property type="entry name" value="ZF_C3H1"/>
    <property type="match status" value="2"/>
</dbReference>
<dbReference type="GO" id="GO:0003964">
    <property type="term" value="F:RNA-directed DNA polymerase activity"/>
    <property type="evidence" value="ECO:0007669"/>
    <property type="project" value="UniProtKB-KW"/>
</dbReference>
<accession>A0A6S7LB20</accession>
<dbReference type="Proteomes" id="UP001152795">
    <property type="component" value="Unassembled WGS sequence"/>
</dbReference>
<organism evidence="1 2">
    <name type="scientific">Paramuricea clavata</name>
    <name type="common">Red gorgonian</name>
    <name type="synonym">Violescent sea-whip</name>
    <dbReference type="NCBI Taxonomy" id="317549"/>
    <lineage>
        <taxon>Eukaryota</taxon>
        <taxon>Metazoa</taxon>
        <taxon>Cnidaria</taxon>
        <taxon>Anthozoa</taxon>
        <taxon>Octocorallia</taxon>
        <taxon>Malacalcyonacea</taxon>
        <taxon>Plexauridae</taxon>
        <taxon>Paramuricea</taxon>
    </lineage>
</organism>
<dbReference type="GO" id="GO:0046872">
    <property type="term" value="F:metal ion binding"/>
    <property type="evidence" value="ECO:0007669"/>
    <property type="project" value="InterPro"/>
</dbReference>
<dbReference type="PANTHER" id="PTHR46670">
    <property type="entry name" value="ENDO/EXONUCLEASE/PHOSPHATASE DOMAIN-CONTAINING PROTEIN"/>
    <property type="match status" value="1"/>
</dbReference>
<keyword evidence="2" id="KW-1185">Reference proteome</keyword>
<dbReference type="Gene3D" id="4.10.1000.10">
    <property type="entry name" value="Zinc finger, CCCH-type"/>
    <property type="match status" value="1"/>
</dbReference>
<dbReference type="InterPro" id="IPR036691">
    <property type="entry name" value="Endo/exonu/phosph_ase_sf"/>
</dbReference>
<sequence>MAHSDEHYLKLEFQKLAGTCEDNNPDADENFVNLITDISAKKDVYTADEESQVISLERLMEVEVTDVNKQNHETVSCVVDRNVKCIDEPEVCGHVCTCTCSCVNAVVSAELEGLKLEMTILESRLLSVTSKSDNESEIKSLRVKLKDLEAVIRHQDELIQVLNEDNSFFKSKLSSIENFMLEVIHNVNQENNANDTSPINMETPSADKTTAHLNSNNKTLTENNDRGSANNVINIPAEITPCNGAQLENLNINNESPINIEISSAVKTPAWMNENNTSSRTSVIPSPKQTPRGYRINTSKKEKALVPCPFLKRKGHCLKGPRCDFLHKNVLPAVCGPKIQQGNHPKPQHHDKSRIPCPFLRKNGFCLKDDRCDFSHYPAPVPTKSPKPISRPPNPYPETRIQNLDAEVTKQIPVRTTACKLNLKPYRNVDVNKRDTKNTKQSRYVNFNNLIYVNCTKEQKTYFMPINFCLLNTRSINRKELFINDYVSENDIDILTMTETWLREDDNEFSIAEICPTGYHFYHVTRKNARGGGVGLLLKKYIKAKKQSQRKFSSFEYVDVTLNYRNTCTRTIVIYRPPPSKTNKLSSSVFFEEFCILVEQLIILPGNILIAIINSNNFHVDNITDTTKLNRILESFNLQQHVNGPTHTKGHTLDLIITRNEDKLVTGIRIHDPVISDHLAIHCTLKLEKQPLEQAEIYYRKLNNVNMNSFNEDLKVLDLDDDYDYDLPVLIDKYENTLKETLQQHAPQKRRIITLRPLSPWYNEEIGQEKRNRRKLERRWRASGLCIDR</sequence>
<keyword evidence="1" id="KW-0808">Transferase</keyword>
<dbReference type="InterPro" id="IPR000571">
    <property type="entry name" value="Znf_CCCH"/>
</dbReference>
<keyword evidence="1" id="KW-0695">RNA-directed DNA polymerase</keyword>
<gene>
    <name evidence="1" type="ORF">PACLA_8A058910</name>
</gene>
<dbReference type="Gene3D" id="3.60.10.10">
    <property type="entry name" value="Endonuclease/exonuclease/phosphatase"/>
    <property type="match status" value="1"/>
</dbReference>
<proteinExistence type="predicted"/>
<dbReference type="EMBL" id="CACRXK020016355">
    <property type="protein sequence ID" value="CAB4029709.1"/>
    <property type="molecule type" value="Genomic_DNA"/>
</dbReference>
<dbReference type="SUPFAM" id="SSF56219">
    <property type="entry name" value="DNase I-like"/>
    <property type="match status" value="1"/>
</dbReference>
<name>A0A6S7LB20_PARCT</name>
<dbReference type="InterPro" id="IPR005135">
    <property type="entry name" value="Endo/exonuclease/phosphatase"/>
</dbReference>
<dbReference type="Pfam" id="PF03372">
    <property type="entry name" value="Exo_endo_phos"/>
    <property type="match status" value="1"/>
</dbReference>
<dbReference type="OrthoDB" id="6287244at2759"/>